<accession>A0ABW3TDC7</accession>
<sequence>MSALTVTKTRLFQGIWEGIVTGSPAGTRPSIAVTHLEQPVPGAELVEAAKAPDWVLRIPVPRQALTDGIHTFLIRDAETGETLGSFAILAGEALADDIRAEVDLLREELDLLKRAFRRHCLESM</sequence>
<dbReference type="EMBL" id="JBHTKR010000003">
    <property type="protein sequence ID" value="MFD1194856.1"/>
    <property type="molecule type" value="Genomic_DNA"/>
</dbReference>
<proteinExistence type="predicted"/>
<keyword evidence="2" id="KW-1185">Reference proteome</keyword>
<dbReference type="RefSeq" id="WP_380790870.1">
    <property type="nucleotide sequence ID" value="NZ_JBHTKR010000003.1"/>
</dbReference>
<protein>
    <submittedName>
        <fullName evidence="1">Uncharacterized protein</fullName>
    </submittedName>
</protein>
<gene>
    <name evidence="1" type="ORF">ACFQ3C_09260</name>
</gene>
<dbReference type="Proteomes" id="UP001597151">
    <property type="component" value="Unassembled WGS sequence"/>
</dbReference>
<evidence type="ECO:0000313" key="1">
    <source>
        <dbReference type="EMBL" id="MFD1194856.1"/>
    </source>
</evidence>
<organism evidence="1 2">
    <name type="scientific">Seohaeicola saemankumensis</name>
    <dbReference type="NCBI Taxonomy" id="481181"/>
    <lineage>
        <taxon>Bacteria</taxon>
        <taxon>Pseudomonadati</taxon>
        <taxon>Pseudomonadota</taxon>
        <taxon>Alphaproteobacteria</taxon>
        <taxon>Rhodobacterales</taxon>
        <taxon>Roseobacteraceae</taxon>
        <taxon>Seohaeicola</taxon>
    </lineage>
</organism>
<evidence type="ECO:0000313" key="2">
    <source>
        <dbReference type="Proteomes" id="UP001597151"/>
    </source>
</evidence>
<comment type="caution">
    <text evidence="1">The sequence shown here is derived from an EMBL/GenBank/DDBJ whole genome shotgun (WGS) entry which is preliminary data.</text>
</comment>
<reference evidence="2" key="1">
    <citation type="journal article" date="2019" name="Int. J. Syst. Evol. Microbiol.">
        <title>The Global Catalogue of Microorganisms (GCM) 10K type strain sequencing project: providing services to taxonomists for standard genome sequencing and annotation.</title>
        <authorList>
            <consortium name="The Broad Institute Genomics Platform"/>
            <consortium name="The Broad Institute Genome Sequencing Center for Infectious Disease"/>
            <person name="Wu L."/>
            <person name="Ma J."/>
        </authorList>
    </citation>
    <scope>NUCLEOTIDE SEQUENCE [LARGE SCALE GENOMIC DNA]</scope>
    <source>
        <strain evidence="2">CCUG 55328</strain>
    </source>
</reference>
<name>A0ABW3TDC7_9RHOB</name>